<dbReference type="OrthoDB" id="288942at2759"/>
<dbReference type="EMBL" id="LCWF01000103">
    <property type="protein sequence ID" value="KKY19998.1"/>
    <property type="molecule type" value="Genomic_DNA"/>
</dbReference>
<name>A0A0G2G8I8_PHACM</name>
<reference evidence="2 3" key="2">
    <citation type="submission" date="2015-05" db="EMBL/GenBank/DDBJ databases">
        <authorList>
            <person name="Morales-Cruz A."/>
            <person name="Amrine K.C."/>
            <person name="Cantu D."/>
        </authorList>
    </citation>
    <scope>NUCLEOTIDE SEQUENCE [LARGE SCALE GENOMIC DNA]</scope>
    <source>
        <strain evidence="2">UCRPC4</strain>
    </source>
</reference>
<reference evidence="2 3" key="1">
    <citation type="submission" date="2015-05" db="EMBL/GenBank/DDBJ databases">
        <title>Distinctive expansion of gene families associated with plant cell wall degradation and secondary metabolism in the genomes of grapevine trunk pathogens.</title>
        <authorList>
            <person name="Lawrence D.P."/>
            <person name="Travadon R."/>
            <person name="Rolshausen P.E."/>
            <person name="Baumgartner K."/>
        </authorList>
    </citation>
    <scope>NUCLEOTIDE SEQUENCE [LARGE SCALE GENOMIC DNA]</scope>
    <source>
        <strain evidence="2">UCRPC4</strain>
    </source>
</reference>
<protein>
    <submittedName>
        <fullName evidence="2">Uncharacterized protein</fullName>
    </submittedName>
</protein>
<accession>A0A0G2G8I8</accession>
<dbReference type="Proteomes" id="UP000053317">
    <property type="component" value="Unassembled WGS sequence"/>
</dbReference>
<evidence type="ECO:0000256" key="1">
    <source>
        <dbReference type="SAM" id="MobiDB-lite"/>
    </source>
</evidence>
<organism evidence="2 3">
    <name type="scientific">Phaeomoniella chlamydospora</name>
    <name type="common">Phaeoacremonium chlamydosporum</name>
    <dbReference type="NCBI Taxonomy" id="158046"/>
    <lineage>
        <taxon>Eukaryota</taxon>
        <taxon>Fungi</taxon>
        <taxon>Dikarya</taxon>
        <taxon>Ascomycota</taxon>
        <taxon>Pezizomycotina</taxon>
        <taxon>Eurotiomycetes</taxon>
        <taxon>Chaetothyriomycetidae</taxon>
        <taxon>Phaeomoniellales</taxon>
        <taxon>Phaeomoniellaceae</taxon>
        <taxon>Phaeomoniella</taxon>
    </lineage>
</organism>
<sequence>MARMSDTSANLKLSTSRTFHWSKFFFDRLTPDQKASVNHVHIFPQQQYFETLGKTLDLPSLSSIQARTLTLTFRYSDWWGWESPLGSSSQLAMCPWIEDRCSKAVMEQQPLRPDLRFVQENMKKGTWGYEIGTVKGLEELIIEFETDVLKKEQLGAVAERAKGWRFLLNAMANEDEDVETQAEKNGNARVLVWKPPLQISAWIGPRDLKEPILGLDGKVRETSWRDREMENIVCYPLSKDLLHNPSPQHQQSRIHLHFHLNLHPPPPYLPINNQPLHSKLPPPLQPHA</sequence>
<dbReference type="AlphaFoldDB" id="A0A0G2G8I8"/>
<gene>
    <name evidence="2" type="ORF">UCRPC4_g04321</name>
</gene>
<evidence type="ECO:0000313" key="3">
    <source>
        <dbReference type="Proteomes" id="UP000053317"/>
    </source>
</evidence>
<evidence type="ECO:0000313" key="2">
    <source>
        <dbReference type="EMBL" id="KKY19998.1"/>
    </source>
</evidence>
<comment type="caution">
    <text evidence="2">The sequence shown here is derived from an EMBL/GenBank/DDBJ whole genome shotgun (WGS) entry which is preliminary data.</text>
</comment>
<keyword evidence="3" id="KW-1185">Reference proteome</keyword>
<proteinExistence type="predicted"/>
<feature type="region of interest" description="Disordered" evidence="1">
    <location>
        <begin position="269"/>
        <end position="288"/>
    </location>
</feature>